<sequence>MSISDDKQWQMIPFQDCLDKIKMKKPRKLLARDYKPSGKIPIIDQGQKYIAGWTNDDSVSIREQLPFILFGDHTRAFKYVNFPFALGADGTQLLKPSSDFNPRFFYYACLHLPLPSRGYNRHFSILKEQEIRRPPKPEQERIAAVLWKIQRAIETEEKLIETARELKQSVMHQLFTRGLRGESQKETEIGPLPESWELRPFETLREFLQYGTSAKCGYHGKGNPVLRIPNIAEGRVNTGDVKWCELNKREIVSYELELDDLIFIRTNGVRERVGGCAVYRGQPKKALFASYLIRARLKPEDITAAFFQYFSMTSGGSLQLAGRASPAADGKFNINTKTIDSVLVPVPALPEQNEIVSILEAIDLKFCIHNHKYAILQELFKTMLHHLMTGQIRLADLDIDVSEIQP</sequence>
<keyword evidence="3" id="KW-0238">DNA-binding</keyword>
<dbReference type="PANTHER" id="PTHR30408:SF12">
    <property type="entry name" value="TYPE I RESTRICTION ENZYME MJAVIII SPECIFICITY SUBUNIT"/>
    <property type="match status" value="1"/>
</dbReference>
<dbReference type="InterPro" id="IPR044946">
    <property type="entry name" value="Restrct_endonuc_typeI_TRD_sf"/>
</dbReference>
<dbReference type="PANTHER" id="PTHR30408">
    <property type="entry name" value="TYPE-1 RESTRICTION ENZYME ECOKI SPECIFICITY PROTEIN"/>
    <property type="match status" value="1"/>
</dbReference>
<evidence type="ECO:0000256" key="2">
    <source>
        <dbReference type="ARBA" id="ARBA00022747"/>
    </source>
</evidence>
<evidence type="ECO:0000313" key="6">
    <source>
        <dbReference type="Proteomes" id="UP000265882"/>
    </source>
</evidence>
<keyword evidence="2" id="KW-0680">Restriction system</keyword>
<comment type="caution">
    <text evidence="5">The sequence shown here is derived from an EMBL/GenBank/DDBJ whole genome shotgun (WGS) entry which is preliminary data.</text>
</comment>
<evidence type="ECO:0000256" key="1">
    <source>
        <dbReference type="ARBA" id="ARBA00010923"/>
    </source>
</evidence>
<accession>A0A3A4P961</accession>
<dbReference type="GO" id="GO:0009307">
    <property type="term" value="P:DNA restriction-modification system"/>
    <property type="evidence" value="ECO:0007669"/>
    <property type="project" value="UniProtKB-KW"/>
</dbReference>
<name>A0A3A4P961_ABYX5</name>
<feature type="domain" description="Type I restriction modification DNA specificity" evidence="4">
    <location>
        <begin position="8"/>
        <end position="161"/>
    </location>
</feature>
<keyword evidence="5" id="KW-0255">Endonuclease</keyword>
<dbReference type="Pfam" id="PF01420">
    <property type="entry name" value="Methylase_S"/>
    <property type="match status" value="2"/>
</dbReference>
<gene>
    <name evidence="5" type="ORF">C4520_03965</name>
</gene>
<reference evidence="5 6" key="1">
    <citation type="journal article" date="2017" name="ISME J.">
        <title>Energy and carbon metabolisms in a deep terrestrial subsurface fluid microbial community.</title>
        <authorList>
            <person name="Momper L."/>
            <person name="Jungbluth S.P."/>
            <person name="Lee M.D."/>
            <person name="Amend J.P."/>
        </authorList>
    </citation>
    <scope>NUCLEOTIDE SEQUENCE [LARGE SCALE GENOMIC DNA]</scope>
    <source>
        <strain evidence="5">SURF_5</strain>
    </source>
</reference>
<dbReference type="Gene3D" id="3.90.220.20">
    <property type="entry name" value="DNA methylase specificity domains"/>
    <property type="match status" value="2"/>
</dbReference>
<keyword evidence="5" id="KW-0540">Nuclease</keyword>
<protein>
    <submittedName>
        <fullName evidence="5">Restriction endonuclease subunit S</fullName>
    </submittedName>
</protein>
<dbReference type="CDD" id="cd17517">
    <property type="entry name" value="RMtype1_S_EcoKI_StySPI-TRD2-CR2_like"/>
    <property type="match status" value="1"/>
</dbReference>
<feature type="domain" description="Type I restriction modification DNA specificity" evidence="4">
    <location>
        <begin position="224"/>
        <end position="374"/>
    </location>
</feature>
<dbReference type="GO" id="GO:0003677">
    <property type="term" value="F:DNA binding"/>
    <property type="evidence" value="ECO:0007669"/>
    <property type="project" value="UniProtKB-KW"/>
</dbReference>
<dbReference type="Proteomes" id="UP000265882">
    <property type="component" value="Unassembled WGS sequence"/>
</dbReference>
<dbReference type="InterPro" id="IPR000055">
    <property type="entry name" value="Restrct_endonuc_typeI_TRD"/>
</dbReference>
<dbReference type="InterPro" id="IPR052021">
    <property type="entry name" value="Type-I_RS_S_subunit"/>
</dbReference>
<dbReference type="GO" id="GO:0004519">
    <property type="term" value="F:endonuclease activity"/>
    <property type="evidence" value="ECO:0007669"/>
    <property type="project" value="UniProtKB-KW"/>
</dbReference>
<keyword evidence="5" id="KW-0378">Hydrolase</keyword>
<dbReference type="SUPFAM" id="SSF116734">
    <property type="entry name" value="DNA methylase specificity domain"/>
    <property type="match status" value="2"/>
</dbReference>
<proteinExistence type="inferred from homology"/>
<evidence type="ECO:0000259" key="4">
    <source>
        <dbReference type="Pfam" id="PF01420"/>
    </source>
</evidence>
<comment type="similarity">
    <text evidence="1">Belongs to the type-I restriction system S methylase family.</text>
</comment>
<dbReference type="Gene3D" id="1.10.287.1120">
    <property type="entry name" value="Bipartite methylase S protein"/>
    <property type="match status" value="1"/>
</dbReference>
<dbReference type="EMBL" id="QZKU01000034">
    <property type="protein sequence ID" value="RJP24481.1"/>
    <property type="molecule type" value="Genomic_DNA"/>
</dbReference>
<organism evidence="5 6">
    <name type="scientific">Abyssobacteria bacterium (strain SURF_5)</name>
    <dbReference type="NCBI Taxonomy" id="2093360"/>
    <lineage>
        <taxon>Bacteria</taxon>
        <taxon>Pseudomonadati</taxon>
        <taxon>Candidatus Hydrogenedentota</taxon>
        <taxon>Candidatus Abyssobacteria</taxon>
    </lineage>
</organism>
<dbReference type="AlphaFoldDB" id="A0A3A4P961"/>
<evidence type="ECO:0000313" key="5">
    <source>
        <dbReference type="EMBL" id="RJP24481.1"/>
    </source>
</evidence>
<evidence type="ECO:0000256" key="3">
    <source>
        <dbReference type="ARBA" id="ARBA00023125"/>
    </source>
</evidence>